<reference evidence="3" key="1">
    <citation type="journal article" date="2019" name="Int. J. Syst. Evol. Microbiol.">
        <title>The Global Catalogue of Microorganisms (GCM) 10K type strain sequencing project: providing services to taxonomists for standard genome sequencing and annotation.</title>
        <authorList>
            <consortium name="The Broad Institute Genomics Platform"/>
            <consortium name="The Broad Institute Genome Sequencing Center for Infectious Disease"/>
            <person name="Wu L."/>
            <person name="Ma J."/>
        </authorList>
    </citation>
    <scope>NUCLEOTIDE SEQUENCE [LARGE SCALE GENOMIC DNA]</scope>
    <source>
        <strain evidence="3">JCM 14309</strain>
    </source>
</reference>
<keyword evidence="3" id="KW-1185">Reference proteome</keyword>
<name>A0ABP6LVE3_9MICC</name>
<organism evidence="2 3">
    <name type="scientific">Nesterenkonia aethiopica</name>
    <dbReference type="NCBI Taxonomy" id="269144"/>
    <lineage>
        <taxon>Bacteria</taxon>
        <taxon>Bacillati</taxon>
        <taxon>Actinomycetota</taxon>
        <taxon>Actinomycetes</taxon>
        <taxon>Micrococcales</taxon>
        <taxon>Micrococcaceae</taxon>
        <taxon>Nesterenkonia</taxon>
    </lineage>
</organism>
<dbReference type="EMBL" id="BAAAVT010000008">
    <property type="protein sequence ID" value="GAA3062813.1"/>
    <property type="molecule type" value="Genomic_DNA"/>
</dbReference>
<sequence>MISHTFTESGHQEGQRWVRPALHVILHETCEHDSATGGAMPPPVAPCHDEAAIGRLTGMCGVHPSNRAKTRQGLAVPPTIGRGETTISAPVGGSLSRF</sequence>
<evidence type="ECO:0000256" key="1">
    <source>
        <dbReference type="SAM" id="MobiDB-lite"/>
    </source>
</evidence>
<proteinExistence type="predicted"/>
<accession>A0ABP6LVE3</accession>
<feature type="region of interest" description="Disordered" evidence="1">
    <location>
        <begin position="64"/>
        <end position="98"/>
    </location>
</feature>
<comment type="caution">
    <text evidence="2">The sequence shown here is derived from an EMBL/GenBank/DDBJ whole genome shotgun (WGS) entry which is preliminary data.</text>
</comment>
<dbReference type="Proteomes" id="UP001500236">
    <property type="component" value="Unassembled WGS sequence"/>
</dbReference>
<gene>
    <name evidence="2" type="ORF">GCM10010529_15130</name>
</gene>
<evidence type="ECO:0000313" key="2">
    <source>
        <dbReference type="EMBL" id="GAA3062813.1"/>
    </source>
</evidence>
<protein>
    <submittedName>
        <fullName evidence="2">Uncharacterized protein</fullName>
    </submittedName>
</protein>
<evidence type="ECO:0000313" key="3">
    <source>
        <dbReference type="Proteomes" id="UP001500236"/>
    </source>
</evidence>